<dbReference type="AlphaFoldDB" id="A0A2S2QPP6"/>
<evidence type="ECO:0000313" key="1">
    <source>
        <dbReference type="EMBL" id="MBY79697.1"/>
    </source>
</evidence>
<dbReference type="EMBL" id="GGMS01010494">
    <property type="protein sequence ID" value="MBY79697.1"/>
    <property type="molecule type" value="Transcribed_RNA"/>
</dbReference>
<organism evidence="1">
    <name type="scientific">Sipha flava</name>
    <name type="common">yellow sugarcane aphid</name>
    <dbReference type="NCBI Taxonomy" id="143950"/>
    <lineage>
        <taxon>Eukaryota</taxon>
        <taxon>Metazoa</taxon>
        <taxon>Ecdysozoa</taxon>
        <taxon>Arthropoda</taxon>
        <taxon>Hexapoda</taxon>
        <taxon>Insecta</taxon>
        <taxon>Pterygota</taxon>
        <taxon>Neoptera</taxon>
        <taxon>Paraneoptera</taxon>
        <taxon>Hemiptera</taxon>
        <taxon>Sternorrhyncha</taxon>
        <taxon>Aphidomorpha</taxon>
        <taxon>Aphidoidea</taxon>
        <taxon>Aphididae</taxon>
        <taxon>Sipha</taxon>
    </lineage>
</organism>
<reference evidence="1" key="1">
    <citation type="submission" date="2018-04" db="EMBL/GenBank/DDBJ databases">
        <title>Transcriptome assembly of Sipha flava.</title>
        <authorList>
            <person name="Scully E.D."/>
            <person name="Geib S.M."/>
            <person name="Palmer N.A."/>
            <person name="Koch K."/>
            <person name="Bradshaw J."/>
            <person name="Heng-Moss T."/>
            <person name="Sarath G."/>
        </authorList>
    </citation>
    <scope>NUCLEOTIDE SEQUENCE</scope>
</reference>
<proteinExistence type="predicted"/>
<gene>
    <name evidence="1" type="ORF">g.22597</name>
</gene>
<name>A0A2S2QPP6_9HEMI</name>
<accession>A0A2S2QPP6</accession>
<sequence>MCKTPQYRPENTRVILALLGRETLTTATSRDLSDARVCTGYDVTAGSDVFPGDAHNTVFRSGLRAYNARAVAVFFILFFLDFLSERHRRQCPCTRVHRRYCAKVRAHVIVISGVGRLASAPGKLRKKKRF</sequence>
<protein>
    <submittedName>
        <fullName evidence="1">Uncharacterized protein</fullName>
    </submittedName>
</protein>